<feature type="region of interest" description="Disordered" evidence="1">
    <location>
        <begin position="59"/>
        <end position="78"/>
    </location>
</feature>
<dbReference type="EMBL" id="JWSZ01000001">
    <property type="protein sequence ID" value="KIC59979.1"/>
    <property type="molecule type" value="Genomic_DNA"/>
</dbReference>
<dbReference type="RefSeq" id="WP_039411643.1">
    <property type="nucleotide sequence ID" value="NZ_JWSZ01000001.1"/>
</dbReference>
<proteinExistence type="predicted"/>
<gene>
    <name evidence="3" type="ORF">RM52_00750</name>
</gene>
<evidence type="ECO:0000313" key="3">
    <source>
        <dbReference type="EMBL" id="KIC59979.1"/>
    </source>
</evidence>
<keyword evidence="2" id="KW-0812">Transmembrane</keyword>
<dbReference type="AlphaFoldDB" id="A0A0B4CFF1"/>
<reference evidence="3 4" key="1">
    <citation type="submission" date="2014-12" db="EMBL/GenBank/DDBJ databases">
        <title>Genome sequencing of Microbacterium hominis TPW29.</title>
        <authorList>
            <person name="Tan P.W."/>
            <person name="Chan K.-G."/>
        </authorList>
    </citation>
    <scope>NUCLEOTIDE SEQUENCE [LARGE SCALE GENOMIC DNA]</scope>
    <source>
        <strain evidence="3 4">TPW29</strain>
    </source>
</reference>
<dbReference type="Proteomes" id="UP000031202">
    <property type="component" value="Unassembled WGS sequence"/>
</dbReference>
<evidence type="ECO:0000256" key="2">
    <source>
        <dbReference type="SAM" id="Phobius"/>
    </source>
</evidence>
<feature type="transmembrane region" description="Helical" evidence="2">
    <location>
        <begin position="30"/>
        <end position="48"/>
    </location>
</feature>
<accession>A0A0B4CFF1</accession>
<name>A0A0B4CFF1_9MICO</name>
<comment type="caution">
    <text evidence="3">The sequence shown here is derived from an EMBL/GenBank/DDBJ whole genome shotgun (WGS) entry which is preliminary data.</text>
</comment>
<protein>
    <submittedName>
        <fullName evidence="3">Uncharacterized protein</fullName>
    </submittedName>
</protein>
<keyword evidence="2" id="KW-0472">Membrane</keyword>
<evidence type="ECO:0000256" key="1">
    <source>
        <dbReference type="SAM" id="MobiDB-lite"/>
    </source>
</evidence>
<evidence type="ECO:0000313" key="4">
    <source>
        <dbReference type="Proteomes" id="UP000031202"/>
    </source>
</evidence>
<sequence length="303" mass="32616">MSEDQEPSVGRRLWRRFASWCWSSGPTADFLAVVAIVVAVVAILVPAISEVQAVDRDSAAAEDDASYRASDAAEQSRQGDTLHAIANGVNKLNESLGHLQSAEQLAEEPLCREGEEPFSGYWGPERPVFSDEALPIYPVLNSVRGNPNIGDERAFYGVRETDTPERVWSSTINVEDGHNYTLRVFVRNDASVVSAVATGATLTINLPNCVGSSIQTSALLASRDTFPLKIWSGVALNASQPFTVAYVEGSAVIESNAQASPVSVPGTGFLSAGGQLLGFDDLARPGYNWDLYFSFEVHIAFTN</sequence>
<keyword evidence="2" id="KW-1133">Transmembrane helix</keyword>
<organism evidence="3 4">
    <name type="scientific">Microbacterium hominis</name>
    <dbReference type="NCBI Taxonomy" id="162426"/>
    <lineage>
        <taxon>Bacteria</taxon>
        <taxon>Bacillati</taxon>
        <taxon>Actinomycetota</taxon>
        <taxon>Actinomycetes</taxon>
        <taxon>Micrococcales</taxon>
        <taxon>Microbacteriaceae</taxon>
        <taxon>Microbacterium</taxon>
    </lineage>
</organism>